<evidence type="ECO:0000259" key="2">
    <source>
        <dbReference type="PROSITE" id="PS50110"/>
    </source>
</evidence>
<keyword evidence="4" id="KW-0238">DNA-binding</keyword>
<evidence type="ECO:0000313" key="4">
    <source>
        <dbReference type="EMBL" id="PJM79265.1"/>
    </source>
</evidence>
<dbReference type="GO" id="GO:0003677">
    <property type="term" value="F:DNA binding"/>
    <property type="evidence" value="ECO:0007669"/>
    <property type="project" value="UniProtKB-KW"/>
</dbReference>
<proteinExistence type="predicted"/>
<dbReference type="InterPro" id="IPR046947">
    <property type="entry name" value="LytR-like"/>
</dbReference>
<dbReference type="EMBL" id="PGLQ01000002">
    <property type="protein sequence ID" value="PJM79265.1"/>
    <property type="molecule type" value="Genomic_DNA"/>
</dbReference>
<keyword evidence="1" id="KW-0597">Phosphoprotein</keyword>
<reference evidence="4 5" key="1">
    <citation type="submission" date="2017-11" db="EMBL/GenBank/DDBJ databases">
        <title>Draft genome sequences of strains TRE 1, TRE D, TRE H and TRI 7, isolated from tamarins, belonging to four potential novel Bifidobacterium species.</title>
        <authorList>
            <person name="Mattarelli P."/>
            <person name="Modesto M."/>
            <person name="Bonetti A."/>
            <person name="Puglisi E."/>
            <person name="Morelli L."/>
        </authorList>
    </citation>
    <scope>NUCLEOTIDE SEQUENCE [LARGE SCALE GENOMIC DNA]</scope>
    <source>
        <strain evidence="5">TRED</strain>
    </source>
</reference>
<feature type="domain" description="Response regulatory" evidence="2">
    <location>
        <begin position="3"/>
        <end position="120"/>
    </location>
</feature>
<dbReference type="RefSeq" id="WP_100496122.1">
    <property type="nucleotide sequence ID" value="NZ_PGLQ01000002.1"/>
</dbReference>
<dbReference type="Proteomes" id="UP000228755">
    <property type="component" value="Unassembled WGS sequence"/>
</dbReference>
<feature type="domain" description="HTH LytTR-type" evidence="3">
    <location>
        <begin position="134"/>
        <end position="234"/>
    </location>
</feature>
<protein>
    <submittedName>
        <fullName evidence="4">DNA-binding response regulator</fullName>
    </submittedName>
</protein>
<dbReference type="GO" id="GO:0000156">
    <property type="term" value="F:phosphorelay response regulator activity"/>
    <property type="evidence" value="ECO:0007669"/>
    <property type="project" value="InterPro"/>
</dbReference>
<dbReference type="SUPFAM" id="SSF52172">
    <property type="entry name" value="CheY-like"/>
    <property type="match status" value="1"/>
</dbReference>
<dbReference type="PROSITE" id="PS50110">
    <property type="entry name" value="RESPONSE_REGULATORY"/>
    <property type="match status" value="1"/>
</dbReference>
<dbReference type="PANTHER" id="PTHR37299">
    <property type="entry name" value="TRANSCRIPTIONAL REGULATOR-RELATED"/>
    <property type="match status" value="1"/>
</dbReference>
<dbReference type="InterPro" id="IPR007492">
    <property type="entry name" value="LytTR_DNA-bd_dom"/>
</dbReference>
<dbReference type="InterPro" id="IPR011006">
    <property type="entry name" value="CheY-like_superfamily"/>
</dbReference>
<accession>A0A2M9HR23</accession>
<dbReference type="SMART" id="SM00850">
    <property type="entry name" value="LytTR"/>
    <property type="match status" value="1"/>
</dbReference>
<dbReference type="Gene3D" id="3.40.50.2300">
    <property type="match status" value="1"/>
</dbReference>
<gene>
    <name evidence="4" type="ORF">CUU80_04295</name>
</gene>
<comment type="caution">
    <text evidence="4">The sequence shown here is derived from an EMBL/GenBank/DDBJ whole genome shotgun (WGS) entry which is preliminary data.</text>
</comment>
<feature type="modified residue" description="4-aspartylphosphate" evidence="1">
    <location>
        <position position="57"/>
    </location>
</feature>
<dbReference type="PANTHER" id="PTHR37299:SF1">
    <property type="entry name" value="STAGE 0 SPORULATION PROTEIN A HOMOLOG"/>
    <property type="match status" value="1"/>
</dbReference>
<dbReference type="Gene3D" id="2.40.50.1020">
    <property type="entry name" value="LytTr DNA-binding domain"/>
    <property type="match status" value="1"/>
</dbReference>
<dbReference type="SMART" id="SM00448">
    <property type="entry name" value="REC"/>
    <property type="match status" value="1"/>
</dbReference>
<dbReference type="OrthoDB" id="236568at2"/>
<dbReference type="AlphaFoldDB" id="A0A2M9HR23"/>
<sequence length="241" mass="27293">MIRVAIVEDESAYAQTLREYLDRYSEEIHERFDITVFPDGEDIVENYRAEWDIILMDIEMASMDGMTAAERIREVDGQVVIIFITNMAQYAIQGYRVDALDYVLKPISYFAFTQRLGRAISRMQTRSRAEERYLVITSKSSTMRVPISRILWIESSGHRLAYHTADGVFESTASSMKEVEDKLAGESFFRCNKGILVNLAHVRGMEDGSAVIGGGARIPVSRAKQRDLLTALTAYLGNVIK</sequence>
<dbReference type="Pfam" id="PF04397">
    <property type="entry name" value="LytTR"/>
    <property type="match status" value="1"/>
</dbReference>
<organism evidence="4 5">
    <name type="scientific">Bifidobacterium scaligerum</name>
    <dbReference type="NCBI Taxonomy" id="2052656"/>
    <lineage>
        <taxon>Bacteria</taxon>
        <taxon>Bacillati</taxon>
        <taxon>Actinomycetota</taxon>
        <taxon>Actinomycetes</taxon>
        <taxon>Bifidobacteriales</taxon>
        <taxon>Bifidobacteriaceae</taxon>
        <taxon>Bifidobacterium</taxon>
    </lineage>
</organism>
<evidence type="ECO:0000313" key="5">
    <source>
        <dbReference type="Proteomes" id="UP000228755"/>
    </source>
</evidence>
<evidence type="ECO:0000256" key="1">
    <source>
        <dbReference type="PROSITE-ProRule" id="PRU00169"/>
    </source>
</evidence>
<dbReference type="Pfam" id="PF00072">
    <property type="entry name" value="Response_reg"/>
    <property type="match status" value="1"/>
</dbReference>
<keyword evidence="5" id="KW-1185">Reference proteome</keyword>
<dbReference type="PROSITE" id="PS50930">
    <property type="entry name" value="HTH_LYTTR"/>
    <property type="match status" value="1"/>
</dbReference>
<dbReference type="InterPro" id="IPR001789">
    <property type="entry name" value="Sig_transdc_resp-reg_receiver"/>
</dbReference>
<evidence type="ECO:0000259" key="3">
    <source>
        <dbReference type="PROSITE" id="PS50930"/>
    </source>
</evidence>
<name>A0A2M9HR23_9BIFI</name>